<dbReference type="Proteomes" id="UP001154282">
    <property type="component" value="Unassembled WGS sequence"/>
</dbReference>
<protein>
    <recommendedName>
        <fullName evidence="2">Stress-response A/B barrel domain-containing protein</fullName>
    </recommendedName>
</protein>
<dbReference type="InterPro" id="IPR044662">
    <property type="entry name" value="HS1/DABB1-like"/>
</dbReference>
<accession>A0AAV0NJ63</accession>
<dbReference type="Gene3D" id="3.30.70.100">
    <property type="match status" value="1"/>
</dbReference>
<dbReference type="InterPro" id="IPR011008">
    <property type="entry name" value="Dimeric_a/b-barrel"/>
</dbReference>
<dbReference type="InterPro" id="IPR013097">
    <property type="entry name" value="Dabb"/>
</dbReference>
<dbReference type="PANTHER" id="PTHR33178:SF10">
    <property type="entry name" value="STRESS-RESPONSE A_B BARREL DOMAIN-CONTAINING PROTEIN"/>
    <property type="match status" value="1"/>
</dbReference>
<dbReference type="PROSITE" id="PS51502">
    <property type="entry name" value="S_R_A_B_BARREL"/>
    <property type="match status" value="1"/>
</dbReference>
<evidence type="ECO:0000313" key="4">
    <source>
        <dbReference type="Proteomes" id="UP001154282"/>
    </source>
</evidence>
<comment type="caution">
    <text evidence="3">The sequence shown here is derived from an EMBL/GenBank/DDBJ whole genome shotgun (WGS) entry which is preliminary data.</text>
</comment>
<gene>
    <name evidence="3" type="ORF">LITE_LOCUS33634</name>
</gene>
<proteinExistence type="predicted"/>
<dbReference type="SMART" id="SM00886">
    <property type="entry name" value="Dabb"/>
    <property type="match status" value="1"/>
</dbReference>
<dbReference type="Pfam" id="PF07876">
    <property type="entry name" value="Dabb"/>
    <property type="match status" value="1"/>
</dbReference>
<dbReference type="AlphaFoldDB" id="A0AAV0NJ63"/>
<reference evidence="3" key="1">
    <citation type="submission" date="2022-08" db="EMBL/GenBank/DDBJ databases">
        <authorList>
            <person name="Gutierrez-Valencia J."/>
        </authorList>
    </citation>
    <scope>NUCLEOTIDE SEQUENCE</scope>
</reference>
<feature type="domain" description="Stress-response A/B barrel" evidence="2">
    <location>
        <begin position="9"/>
        <end position="103"/>
    </location>
</feature>
<organism evidence="3 4">
    <name type="scientific">Linum tenue</name>
    <dbReference type="NCBI Taxonomy" id="586396"/>
    <lineage>
        <taxon>Eukaryota</taxon>
        <taxon>Viridiplantae</taxon>
        <taxon>Streptophyta</taxon>
        <taxon>Embryophyta</taxon>
        <taxon>Tracheophyta</taxon>
        <taxon>Spermatophyta</taxon>
        <taxon>Magnoliopsida</taxon>
        <taxon>eudicotyledons</taxon>
        <taxon>Gunneridae</taxon>
        <taxon>Pentapetalae</taxon>
        <taxon>rosids</taxon>
        <taxon>fabids</taxon>
        <taxon>Malpighiales</taxon>
        <taxon>Linaceae</taxon>
        <taxon>Linum</taxon>
    </lineage>
</organism>
<comment type="subunit">
    <text evidence="1">Homodimer.</text>
</comment>
<evidence type="ECO:0000313" key="3">
    <source>
        <dbReference type="EMBL" id="CAI0458653.1"/>
    </source>
</evidence>
<dbReference type="SUPFAM" id="SSF54909">
    <property type="entry name" value="Dimeric alpha+beta barrel"/>
    <property type="match status" value="1"/>
</dbReference>
<keyword evidence="4" id="KW-1185">Reference proteome</keyword>
<evidence type="ECO:0000256" key="1">
    <source>
        <dbReference type="ARBA" id="ARBA00011738"/>
    </source>
</evidence>
<dbReference type="EMBL" id="CAMGYJ010000008">
    <property type="protein sequence ID" value="CAI0458653.1"/>
    <property type="molecule type" value="Genomic_DNA"/>
</dbReference>
<name>A0AAV0NJ63_9ROSI</name>
<evidence type="ECO:0000259" key="2">
    <source>
        <dbReference type="PROSITE" id="PS51502"/>
    </source>
</evidence>
<dbReference type="GO" id="GO:0009865">
    <property type="term" value="P:pollen tube adhesion"/>
    <property type="evidence" value="ECO:0007669"/>
    <property type="project" value="TreeGrafter"/>
</dbReference>
<sequence>MEGAAKGEVKHVVVVKLKESIPQHEIEQHIKDYANLVNLIPSMKSFHWGRDVGVCGMDEGYTHIFECTFETEQDVVEYMAHPSHREFADLFIPKLDKFLIIDYKPTLVHP</sequence>
<dbReference type="PANTHER" id="PTHR33178">
    <property type="match status" value="1"/>
</dbReference>